<dbReference type="EMBL" id="JACHXF010000017">
    <property type="protein sequence ID" value="MBB3099063.1"/>
    <property type="molecule type" value="Genomic_DNA"/>
</dbReference>
<evidence type="ECO:0000313" key="2">
    <source>
        <dbReference type="Proteomes" id="UP000590749"/>
    </source>
</evidence>
<dbReference type="AlphaFoldDB" id="A0A7W5AML1"/>
<protein>
    <submittedName>
        <fullName evidence="1">Uncharacterized protein</fullName>
    </submittedName>
</protein>
<name>A0A7W5AML1_9ACTN</name>
<reference evidence="1 2" key="1">
    <citation type="submission" date="2020-08" db="EMBL/GenBank/DDBJ databases">
        <title>Genomic Encyclopedia of Type Strains, Phase III (KMG-III): the genomes of soil and plant-associated and newly described type strains.</title>
        <authorList>
            <person name="Whitman W."/>
        </authorList>
    </citation>
    <scope>NUCLEOTIDE SEQUENCE [LARGE SCALE GENOMIC DNA]</scope>
    <source>
        <strain evidence="1 2">CECT 3287</strain>
    </source>
</reference>
<dbReference type="Proteomes" id="UP000590749">
    <property type="component" value="Unassembled WGS sequence"/>
</dbReference>
<organism evidence="1 2">
    <name type="scientific">Actinoplanes campanulatus</name>
    <dbReference type="NCBI Taxonomy" id="113559"/>
    <lineage>
        <taxon>Bacteria</taxon>
        <taxon>Bacillati</taxon>
        <taxon>Actinomycetota</taxon>
        <taxon>Actinomycetes</taxon>
        <taxon>Micromonosporales</taxon>
        <taxon>Micromonosporaceae</taxon>
        <taxon>Actinoplanes</taxon>
    </lineage>
</organism>
<gene>
    <name evidence="1" type="ORF">FHR83_006769</name>
</gene>
<accession>A0A7W5AML1</accession>
<proteinExistence type="predicted"/>
<keyword evidence="2" id="KW-1185">Reference proteome</keyword>
<evidence type="ECO:0000313" key="1">
    <source>
        <dbReference type="EMBL" id="MBB3099063.1"/>
    </source>
</evidence>
<sequence length="42" mass="4891">MFNGKRRWRRQPVPVLDTAAQALAELLAESARKHDDREPFRG</sequence>
<dbReference type="RefSeq" id="WP_260179525.1">
    <property type="nucleotide sequence ID" value="NZ_BMPW01000020.1"/>
</dbReference>
<comment type="caution">
    <text evidence="1">The sequence shown here is derived from an EMBL/GenBank/DDBJ whole genome shotgun (WGS) entry which is preliminary data.</text>
</comment>